<keyword evidence="1" id="KW-1133">Transmembrane helix</keyword>
<feature type="transmembrane region" description="Helical" evidence="1">
    <location>
        <begin position="91"/>
        <end position="115"/>
    </location>
</feature>
<dbReference type="WBParaSite" id="Pan_g22721.t1">
    <property type="protein sequence ID" value="Pan_g22721.t1"/>
    <property type="gene ID" value="Pan_g22721"/>
</dbReference>
<dbReference type="Proteomes" id="UP000492821">
    <property type="component" value="Unassembled WGS sequence"/>
</dbReference>
<accession>A0A7E4VMS6</accession>
<dbReference type="AlphaFoldDB" id="A0A7E4VMS6"/>
<evidence type="ECO:0000313" key="2">
    <source>
        <dbReference type="Proteomes" id="UP000492821"/>
    </source>
</evidence>
<evidence type="ECO:0000256" key="1">
    <source>
        <dbReference type="SAM" id="Phobius"/>
    </source>
</evidence>
<organism evidence="2 3">
    <name type="scientific">Panagrellus redivivus</name>
    <name type="common">Microworm</name>
    <dbReference type="NCBI Taxonomy" id="6233"/>
    <lineage>
        <taxon>Eukaryota</taxon>
        <taxon>Metazoa</taxon>
        <taxon>Ecdysozoa</taxon>
        <taxon>Nematoda</taxon>
        <taxon>Chromadorea</taxon>
        <taxon>Rhabditida</taxon>
        <taxon>Tylenchina</taxon>
        <taxon>Panagrolaimomorpha</taxon>
        <taxon>Panagrolaimoidea</taxon>
        <taxon>Panagrolaimidae</taxon>
        <taxon>Panagrellus</taxon>
    </lineage>
</organism>
<sequence>MLAPRLKPSGVFPIARALSIASQRAASHSAKVNPFVEINKLAAEGKWDAINNCPKWSLTGEERERANAIYAKIITPEDNFYAYGGQPYGPYVYLVSRVALCFGIIFVGCKIYEFVVPEQYRLKIKYAPKHHAEEHH</sequence>
<keyword evidence="1" id="KW-0472">Membrane</keyword>
<protein>
    <submittedName>
        <fullName evidence="3">Conserved plasma membrane protein</fullName>
    </submittedName>
</protein>
<reference evidence="3" key="2">
    <citation type="submission" date="2020-10" db="UniProtKB">
        <authorList>
            <consortium name="WormBaseParasite"/>
        </authorList>
    </citation>
    <scope>IDENTIFICATION</scope>
</reference>
<reference evidence="2" key="1">
    <citation type="journal article" date="2013" name="Genetics">
        <title>The draft genome and transcriptome of Panagrellus redivivus are shaped by the harsh demands of a free-living lifestyle.</title>
        <authorList>
            <person name="Srinivasan J."/>
            <person name="Dillman A.R."/>
            <person name="Macchietto M.G."/>
            <person name="Heikkinen L."/>
            <person name="Lakso M."/>
            <person name="Fracchia K.M."/>
            <person name="Antoshechkin I."/>
            <person name="Mortazavi A."/>
            <person name="Wong G."/>
            <person name="Sternberg P.W."/>
        </authorList>
    </citation>
    <scope>NUCLEOTIDE SEQUENCE [LARGE SCALE GENOMIC DNA]</scope>
    <source>
        <strain evidence="2">MT8872</strain>
    </source>
</reference>
<keyword evidence="1" id="KW-0812">Transmembrane</keyword>
<evidence type="ECO:0000313" key="3">
    <source>
        <dbReference type="WBParaSite" id="Pan_g22721.t1"/>
    </source>
</evidence>
<name>A0A7E4VMS6_PANRE</name>
<keyword evidence="2" id="KW-1185">Reference proteome</keyword>
<proteinExistence type="predicted"/>